<sequence length="351" mass="40106">MFEGKYCITTKNNDHSTFLRLRAAAIDAGYKDCITEIATPEHIFHADIDAHVPTDIEFDYIGFARALQLTLQQQPEVHVSNTTLIILTAPVANEEEGVKHGMHIIAPYIKCSFDYEKGIREASFERFQEILDRISPNKKLYAADIYDPAPYTGKTGSGLRMAYSYKTKKLDEGTKELVNRRYTVHAVLNPNGTIHEKQTASFKSSTLLTIQRCTIRSYAKSINYVKKRKRDVPTIGSISTEKGKKIFEYAAQIDTIFSHPVVKDTMQYDHPNPKYAGHILKLDETYCPHMQKKHKQSTIYIKYNLFACVTAGCYCKKYTCHKWKPECIPTDMETAKEYNLLGKDNIPLGFF</sequence>
<protein>
    <recommendedName>
        <fullName evidence="1">C962R-like N-terminal AEP domain-containing protein</fullName>
    </recommendedName>
</protein>
<dbReference type="InterPro" id="IPR056443">
    <property type="entry name" value="AEP_C962R"/>
</dbReference>
<proteinExistence type="predicted"/>
<reference evidence="2" key="1">
    <citation type="journal article" date="2020" name="Nature">
        <title>Giant virus diversity and host interactions through global metagenomics.</title>
        <authorList>
            <person name="Schulz F."/>
            <person name="Roux S."/>
            <person name="Paez-Espino D."/>
            <person name="Jungbluth S."/>
            <person name="Walsh D.A."/>
            <person name="Denef V.J."/>
            <person name="McMahon K.D."/>
            <person name="Konstantinidis K.T."/>
            <person name="Eloe-Fadrosh E.A."/>
            <person name="Kyrpides N.C."/>
            <person name="Woyke T."/>
        </authorList>
    </citation>
    <scope>NUCLEOTIDE SEQUENCE</scope>
    <source>
        <strain evidence="2">GVMAG-S-1016704-121</strain>
    </source>
</reference>
<name>A0A6C0LX62_9ZZZZ</name>
<evidence type="ECO:0000259" key="1">
    <source>
        <dbReference type="Pfam" id="PF23162"/>
    </source>
</evidence>
<dbReference type="EMBL" id="MN740563">
    <property type="protein sequence ID" value="QHU33822.1"/>
    <property type="molecule type" value="Genomic_DNA"/>
</dbReference>
<organism evidence="2">
    <name type="scientific">viral metagenome</name>
    <dbReference type="NCBI Taxonomy" id="1070528"/>
    <lineage>
        <taxon>unclassified sequences</taxon>
        <taxon>metagenomes</taxon>
        <taxon>organismal metagenomes</taxon>
    </lineage>
</organism>
<dbReference type="Pfam" id="PF23162">
    <property type="entry name" value="AEP_C962R"/>
    <property type="match status" value="1"/>
</dbReference>
<dbReference type="AlphaFoldDB" id="A0A6C0LX62"/>
<feature type="domain" description="C962R-like N-terminal AEP" evidence="1">
    <location>
        <begin position="3"/>
        <end position="152"/>
    </location>
</feature>
<accession>A0A6C0LX62</accession>
<evidence type="ECO:0000313" key="2">
    <source>
        <dbReference type="EMBL" id="QHU33822.1"/>
    </source>
</evidence>